<dbReference type="GO" id="GO:0005544">
    <property type="term" value="F:calcium-dependent phospholipid binding"/>
    <property type="evidence" value="ECO:0007669"/>
    <property type="project" value="InterPro"/>
</dbReference>
<feature type="non-terminal residue" evidence="2">
    <location>
        <position position="1"/>
    </location>
</feature>
<dbReference type="InterPro" id="IPR045052">
    <property type="entry name" value="Copine"/>
</dbReference>
<dbReference type="EMBL" id="KQ422719">
    <property type="protein sequence ID" value="KOF74371.1"/>
    <property type="molecule type" value="Genomic_DNA"/>
</dbReference>
<dbReference type="PANTHER" id="PTHR10857:SF106">
    <property type="entry name" value="C2 DOMAIN-CONTAINING PROTEIN"/>
    <property type="match status" value="1"/>
</dbReference>
<dbReference type="STRING" id="37653.A0A0L8GBH2"/>
<reference evidence="2" key="1">
    <citation type="submission" date="2015-07" db="EMBL/GenBank/DDBJ databases">
        <title>MeaNS - Measles Nucleotide Surveillance Program.</title>
        <authorList>
            <person name="Tran T."/>
            <person name="Druce J."/>
        </authorList>
    </citation>
    <scope>NUCLEOTIDE SEQUENCE</scope>
    <source>
        <strain evidence="2">UCB-OBI-ISO-001</strain>
        <tissue evidence="2">Gonad</tissue>
    </source>
</reference>
<dbReference type="Pfam" id="PF07002">
    <property type="entry name" value="Copine"/>
    <property type="match status" value="1"/>
</dbReference>
<feature type="domain" description="Copine C-terminal" evidence="1">
    <location>
        <begin position="57"/>
        <end position="189"/>
    </location>
</feature>
<gene>
    <name evidence="2" type="ORF">OCBIM_22036355mg</name>
</gene>
<dbReference type="GO" id="GO:0005886">
    <property type="term" value="C:plasma membrane"/>
    <property type="evidence" value="ECO:0007669"/>
    <property type="project" value="TreeGrafter"/>
</dbReference>
<organism evidence="2">
    <name type="scientific">Octopus bimaculoides</name>
    <name type="common">California two-spotted octopus</name>
    <dbReference type="NCBI Taxonomy" id="37653"/>
    <lineage>
        <taxon>Eukaryota</taxon>
        <taxon>Metazoa</taxon>
        <taxon>Spiralia</taxon>
        <taxon>Lophotrochozoa</taxon>
        <taxon>Mollusca</taxon>
        <taxon>Cephalopoda</taxon>
        <taxon>Coleoidea</taxon>
        <taxon>Octopodiformes</taxon>
        <taxon>Octopoda</taxon>
        <taxon>Incirrata</taxon>
        <taxon>Octopodidae</taxon>
        <taxon>Octopus</taxon>
    </lineage>
</organism>
<sequence length="212" mass="25100">QIKNKRWQTCGNITIEKYCLKPRIDYVKYIDSKIQMDVTLAIDFTISNQDPQLPNSNHYHTSNQRSLYGAAIHALQPLLQKYNSNNWYHVYGFGAKKKENHEDLYPFFSITFDNEKPYCTGVEEILKKYRSCLDVIDLFIHFDIVPLIEITIHHIKKNGCYNILIVFTDEYFNDMREFERMLPQVSQLTVKQSIISRPIIFLSVMMQFSLKQ</sequence>
<dbReference type="OrthoDB" id="10485470at2759"/>
<name>A0A0L8GBH2_OCTBM</name>
<dbReference type="PANTHER" id="PTHR10857">
    <property type="entry name" value="COPINE"/>
    <property type="match status" value="1"/>
</dbReference>
<accession>A0A0L8GBH2</accession>
<evidence type="ECO:0000313" key="2">
    <source>
        <dbReference type="EMBL" id="KOF74371.1"/>
    </source>
</evidence>
<proteinExistence type="predicted"/>
<evidence type="ECO:0000259" key="1">
    <source>
        <dbReference type="Pfam" id="PF07002"/>
    </source>
</evidence>
<protein>
    <recommendedName>
        <fullName evidence="1">Copine C-terminal domain-containing protein</fullName>
    </recommendedName>
</protein>
<dbReference type="InterPro" id="IPR010734">
    <property type="entry name" value="Copine_C"/>
</dbReference>
<dbReference type="AlphaFoldDB" id="A0A0L8GBH2"/>
<dbReference type="GO" id="GO:0071277">
    <property type="term" value="P:cellular response to calcium ion"/>
    <property type="evidence" value="ECO:0007669"/>
    <property type="project" value="TreeGrafter"/>
</dbReference>